<dbReference type="EMBL" id="JWIN03000034">
    <property type="protein sequence ID" value="KAB1254328.1"/>
    <property type="molecule type" value="Genomic_DNA"/>
</dbReference>
<name>A0A5N4C600_CAMDR</name>
<dbReference type="AlphaFoldDB" id="A0A5N4C600"/>
<protein>
    <submittedName>
        <fullName evidence="1">Uncharacterized protein</fullName>
    </submittedName>
</protein>
<keyword evidence="2" id="KW-1185">Reference proteome</keyword>
<organism evidence="1 2">
    <name type="scientific">Camelus dromedarius</name>
    <name type="common">Dromedary</name>
    <name type="synonym">Arabian camel</name>
    <dbReference type="NCBI Taxonomy" id="9838"/>
    <lineage>
        <taxon>Eukaryota</taxon>
        <taxon>Metazoa</taxon>
        <taxon>Chordata</taxon>
        <taxon>Craniata</taxon>
        <taxon>Vertebrata</taxon>
        <taxon>Euteleostomi</taxon>
        <taxon>Mammalia</taxon>
        <taxon>Eutheria</taxon>
        <taxon>Laurasiatheria</taxon>
        <taxon>Artiodactyla</taxon>
        <taxon>Tylopoda</taxon>
        <taxon>Camelidae</taxon>
        <taxon>Camelus</taxon>
    </lineage>
</organism>
<sequence>MVLSFVLLTLCQLWMEFKEYPLGSFYVTIRYTFWASLFLFKVNQIQLRSWIFNMSASYPGIRYVFECSWPKTGELA</sequence>
<evidence type="ECO:0000313" key="2">
    <source>
        <dbReference type="Proteomes" id="UP000299084"/>
    </source>
</evidence>
<evidence type="ECO:0000313" key="1">
    <source>
        <dbReference type="EMBL" id="KAB1254328.1"/>
    </source>
</evidence>
<comment type="caution">
    <text evidence="1">The sequence shown here is derived from an EMBL/GenBank/DDBJ whole genome shotgun (WGS) entry which is preliminary data.</text>
</comment>
<proteinExistence type="predicted"/>
<dbReference type="Proteomes" id="UP000299084">
    <property type="component" value="Unassembled WGS sequence"/>
</dbReference>
<accession>A0A5N4C600</accession>
<gene>
    <name evidence="1" type="ORF">Cadr_000029229</name>
</gene>
<reference evidence="1 2" key="1">
    <citation type="journal article" date="2019" name="Mol. Ecol. Resour.">
        <title>Improving Illumina assemblies with Hi-C and long reads: an example with the North African dromedary.</title>
        <authorList>
            <person name="Elbers J.P."/>
            <person name="Rogers M.F."/>
            <person name="Perelman P.L."/>
            <person name="Proskuryakova A.A."/>
            <person name="Serdyukova N.A."/>
            <person name="Johnson W.E."/>
            <person name="Horin P."/>
            <person name="Corander J."/>
            <person name="Murphy D."/>
            <person name="Burger P.A."/>
        </authorList>
    </citation>
    <scope>NUCLEOTIDE SEQUENCE [LARGE SCALE GENOMIC DNA]</scope>
    <source>
        <strain evidence="1">Drom800</strain>
        <tissue evidence="1">Blood</tissue>
    </source>
</reference>